<dbReference type="RefSeq" id="WP_137622781.1">
    <property type="nucleotide sequence ID" value="NZ_NXMA01000014.1"/>
</dbReference>
<sequence length="308" mass="35901">MNSGFILTNEALCYERGELITSGWGQSTEDWQKILDKEIETILLKDENKNLKKDELEMLFCDNSDDYVKKELSKYLENIKDLDGNAIDFNSLSKKEQGFIIEFLKQPLEDVNIYCKGAYISDIKIDLNDTFYIQADIHTIDGKNLSSAANFISKNKLDYKKYDPLDFMDFDRDYKFLFTTEKNLSTEERKDFLNKIQNSDFKDLENLDAFINIALFQVLDDGTTSSFPAYFNNNLKLDYAKATENVKKLEKDKKNTTNSSDPTLLKILWNNIKADLEKLKDFNKLKLEEESTFMQQKDHSTLLKNLLK</sequence>
<evidence type="ECO:0000256" key="1">
    <source>
        <dbReference type="SAM" id="Coils"/>
    </source>
</evidence>
<dbReference type="OrthoDB" id="5354074at2"/>
<comment type="caution">
    <text evidence="2">The sequence shown here is derived from an EMBL/GenBank/DDBJ whole genome shotgun (WGS) entry which is preliminary data.</text>
</comment>
<evidence type="ECO:0000313" key="3">
    <source>
        <dbReference type="Proteomes" id="UP000310353"/>
    </source>
</evidence>
<dbReference type="Proteomes" id="UP000310353">
    <property type="component" value="Unassembled WGS sequence"/>
</dbReference>
<organism evidence="2 3">
    <name type="scientific">Campylobacter aviculae</name>
    <dbReference type="NCBI Taxonomy" id="2510190"/>
    <lineage>
        <taxon>Bacteria</taxon>
        <taxon>Pseudomonadati</taxon>
        <taxon>Campylobacterota</taxon>
        <taxon>Epsilonproteobacteria</taxon>
        <taxon>Campylobacterales</taxon>
        <taxon>Campylobacteraceae</taxon>
        <taxon>Campylobacter</taxon>
    </lineage>
</organism>
<keyword evidence="3" id="KW-1185">Reference proteome</keyword>
<evidence type="ECO:0000313" key="2">
    <source>
        <dbReference type="EMBL" id="TKX30733.1"/>
    </source>
</evidence>
<dbReference type="AlphaFoldDB" id="A0A4U7BGA3"/>
<feature type="coiled-coil region" evidence="1">
    <location>
        <begin position="232"/>
        <end position="259"/>
    </location>
</feature>
<accession>A0A4U7BGA3</accession>
<gene>
    <name evidence="2" type="ORF">CQA76_07500</name>
</gene>
<dbReference type="EMBL" id="NXMA01000014">
    <property type="protein sequence ID" value="TKX30733.1"/>
    <property type="molecule type" value="Genomic_DNA"/>
</dbReference>
<protein>
    <submittedName>
        <fullName evidence="2">Uncharacterized protein</fullName>
    </submittedName>
</protein>
<proteinExistence type="predicted"/>
<keyword evidence="1" id="KW-0175">Coiled coil</keyword>
<name>A0A4U7BGA3_9BACT</name>
<reference evidence="2 3" key="1">
    <citation type="submission" date="2018-05" db="EMBL/GenBank/DDBJ databases">
        <title>Novel Campyloabacter and Helicobacter Species and Strains.</title>
        <authorList>
            <person name="Mannion A.J."/>
            <person name="Shen Z."/>
            <person name="Fox J.G."/>
        </authorList>
    </citation>
    <scope>NUCLEOTIDE SEQUENCE [LARGE SCALE GENOMIC DNA]</scope>
    <source>
        <strain evidence="3">MIT17-670</strain>
    </source>
</reference>